<keyword evidence="1" id="KW-0808">Transferase</keyword>
<dbReference type="EMBL" id="LNQR01000108">
    <property type="protein sequence ID" value="KWT79142.1"/>
    <property type="molecule type" value="Genomic_DNA"/>
</dbReference>
<reference evidence="4 5" key="1">
    <citation type="submission" date="2015-11" db="EMBL/GenBank/DDBJ databases">
        <authorList>
            <person name="Lin W."/>
        </authorList>
    </citation>
    <scope>NUCLEOTIDE SEQUENCE [LARGE SCALE GENOMIC DNA]</scope>
    <source>
        <strain evidence="4 5">HCH-1</strain>
    </source>
</reference>
<accession>A0ABR5SGI3</accession>
<dbReference type="SUPFAM" id="SSF55831">
    <property type="entry name" value="Thymidylate synthase/dCMP hydroxymethylase"/>
    <property type="match status" value="1"/>
</dbReference>
<evidence type="ECO:0000313" key="5">
    <source>
        <dbReference type="Proteomes" id="UP000060487"/>
    </source>
</evidence>
<evidence type="ECO:0000313" key="4">
    <source>
        <dbReference type="EMBL" id="KWT79142.1"/>
    </source>
</evidence>
<dbReference type="RefSeq" id="WP_085053383.1">
    <property type="nucleotide sequence ID" value="NZ_LNQR01000108.1"/>
</dbReference>
<dbReference type="Gene3D" id="3.30.572.10">
    <property type="entry name" value="Thymidylate synthase/dCMP hydroxymethylase domain"/>
    <property type="match status" value="1"/>
</dbReference>
<sequence length="484" mass="55259">MEFIPIYYKDSLTIINENAHIGVVTLWSHKQAVIDKFKESGVDLSKTNSPIAVFGTLYGNGLKHLLANLLYNPQITHVLICGRNTGESLQLLLNFFGKGVEKVVNIGVSCNRIIGTSKDLPEVLYPELFRNPPDVTYIGQETDPDFETQLQSYLKNLPNSFNKPDAVEPERVKIDLPEIAPSYFPSNPRSHTIIKGTPLEAWKELIFCLDRFGHMVELEPDKRRKELQNVKVIVEDPIEEDDVSLKPFGFSIAELKEYQCKVKHNIVEGDYTYGNRIRAYFNVDALTVCVGKLKKNPQDRRSYIVLWDPRTDLTETTRSSPCLATIFLRVYDGNLTLSATFRVHNAFDAWLKNLYALMAIQRHVTEHTCIPTGPITVISHSISLNPDEGYEKLQMVINQHGNFKFEADPNGQFRFRLENGQIVAEHIYNGETLKVYRSKKAERIQYELKRDRAISEIGHAIFIGRQLEKAQRCLLTGEAFKEDP</sequence>
<gene>
    <name evidence="4" type="ORF">ASN18_2763</name>
</gene>
<dbReference type="InterPro" id="IPR036926">
    <property type="entry name" value="Thymidate_synth/dCMP_Mease_sf"/>
</dbReference>
<feature type="domain" description="Thymidylate synthase/dCMP hydroxymethylase" evidence="2">
    <location>
        <begin position="271"/>
        <end position="366"/>
    </location>
</feature>
<evidence type="ECO:0000259" key="2">
    <source>
        <dbReference type="Pfam" id="PF00303"/>
    </source>
</evidence>
<dbReference type="Pfam" id="PF14251">
    <property type="entry name" value="PterinBD-DUF4346"/>
    <property type="match status" value="1"/>
</dbReference>
<dbReference type="InterPro" id="IPR023451">
    <property type="entry name" value="Thymidate_synth/dCMP_Mease_dom"/>
</dbReference>
<evidence type="ECO:0000256" key="1">
    <source>
        <dbReference type="ARBA" id="ARBA00022679"/>
    </source>
</evidence>
<comment type="caution">
    <text evidence="4">The sequence shown here is derived from an EMBL/GenBank/DDBJ whole genome shotgun (WGS) entry which is preliminary data.</text>
</comment>
<dbReference type="Proteomes" id="UP000060487">
    <property type="component" value="Unassembled WGS sequence"/>
</dbReference>
<evidence type="ECO:0000259" key="3">
    <source>
        <dbReference type="Pfam" id="PF14251"/>
    </source>
</evidence>
<name>A0ABR5SGI3_9BACT</name>
<feature type="domain" description="DUF4346" evidence="3">
    <location>
        <begin position="408"/>
        <end position="483"/>
    </location>
</feature>
<organism evidence="4 5">
    <name type="scientific">Candidatus Magnetominusculus xianensis</name>
    <dbReference type="NCBI Taxonomy" id="1748249"/>
    <lineage>
        <taxon>Bacteria</taxon>
        <taxon>Pseudomonadati</taxon>
        <taxon>Nitrospirota</taxon>
        <taxon>Nitrospiria</taxon>
        <taxon>Nitrospirales</taxon>
        <taxon>Nitrospiraceae</taxon>
        <taxon>Candidatus Magnetominusculus</taxon>
    </lineage>
</organism>
<keyword evidence="5" id="KW-1185">Reference proteome</keyword>
<dbReference type="Pfam" id="PF00303">
    <property type="entry name" value="Thymidylat_synt"/>
    <property type="match status" value="1"/>
</dbReference>
<proteinExistence type="predicted"/>
<dbReference type="InterPro" id="IPR025595">
    <property type="entry name" value="PterinBD-DUF4346"/>
</dbReference>
<protein>
    <submittedName>
        <fullName evidence="4">Thymidylate synthase</fullName>
    </submittedName>
</protein>